<evidence type="ECO:0000256" key="11">
    <source>
        <dbReference type="SAM" id="MobiDB-lite"/>
    </source>
</evidence>
<dbReference type="SFLD" id="SFLDG01129">
    <property type="entry name" value="C1.5:_HAD__Beta-PGM__Phosphata"/>
    <property type="match status" value="1"/>
</dbReference>
<evidence type="ECO:0000313" key="13">
    <source>
        <dbReference type="Proteomes" id="UP000659223"/>
    </source>
</evidence>
<dbReference type="Pfam" id="PF00702">
    <property type="entry name" value="Hydrolase"/>
    <property type="match status" value="1"/>
</dbReference>
<dbReference type="Proteomes" id="UP000659223">
    <property type="component" value="Unassembled WGS sequence"/>
</dbReference>
<evidence type="ECO:0000256" key="6">
    <source>
        <dbReference type="ARBA" id="ARBA00023235"/>
    </source>
</evidence>
<dbReference type="PANTHER" id="PTHR46193">
    <property type="entry name" value="6-PHOSPHOGLUCONATE PHOSPHATASE"/>
    <property type="match status" value="1"/>
</dbReference>
<gene>
    <name evidence="12" type="ORF">GCM10010324_51220</name>
</gene>
<evidence type="ECO:0000256" key="5">
    <source>
        <dbReference type="ARBA" id="ARBA00022842"/>
    </source>
</evidence>
<keyword evidence="5" id="KW-0460">Magnesium</keyword>
<dbReference type="EMBL" id="BMUT01000011">
    <property type="protein sequence ID" value="GGX98576.1"/>
    <property type="molecule type" value="Genomic_DNA"/>
</dbReference>
<evidence type="ECO:0000256" key="1">
    <source>
        <dbReference type="ARBA" id="ARBA00001946"/>
    </source>
</evidence>
<sequence length="264" mass="28399">MRRARARPTGHHGRMTSLGLPESIRACLFDLDGVLTRTATVHAAAWKEMFDAFLRARDGEGFRPFDAVEDYDRYVDGMPRADGVRSFLASRGIRLPEGDPDDPPERDTVQGLGTRKNAIVLEKIKEMGVEAFEGSVRYVHAARAAGLRRAVVSSSANCHDVLVAAGIDGLFEVRIDGVVAAERKLPGKPHPDTFLEAARELGVTPARAAVYEDALAGMEAGRAGGFGYVVGVDRVGQAEALRSHGADVVVQDLEQLLGEAGEHT</sequence>
<name>A0ABQ2YXJ9_9ACTN</name>
<keyword evidence="13" id="KW-1185">Reference proteome</keyword>
<organism evidence="12 13">
    <name type="scientific">Streptomyces hiroshimensis</name>
    <dbReference type="NCBI Taxonomy" id="66424"/>
    <lineage>
        <taxon>Bacteria</taxon>
        <taxon>Bacillati</taxon>
        <taxon>Actinomycetota</taxon>
        <taxon>Actinomycetes</taxon>
        <taxon>Kitasatosporales</taxon>
        <taxon>Streptomycetaceae</taxon>
        <taxon>Streptomyces</taxon>
    </lineage>
</organism>
<dbReference type="NCBIfam" id="TIGR01509">
    <property type="entry name" value="HAD-SF-IA-v3"/>
    <property type="match status" value="1"/>
</dbReference>
<evidence type="ECO:0000256" key="3">
    <source>
        <dbReference type="ARBA" id="ARBA00022553"/>
    </source>
</evidence>
<dbReference type="Gene3D" id="3.40.50.1000">
    <property type="entry name" value="HAD superfamily/HAD-like"/>
    <property type="match status" value="1"/>
</dbReference>
<dbReference type="EC" id="5.4.2.6" evidence="9"/>
<dbReference type="Gene3D" id="1.10.150.240">
    <property type="entry name" value="Putative phosphatase, domain 2"/>
    <property type="match status" value="1"/>
</dbReference>
<dbReference type="InterPro" id="IPR006439">
    <property type="entry name" value="HAD-SF_hydro_IA"/>
</dbReference>
<proteinExistence type="inferred from homology"/>
<reference evidence="13" key="1">
    <citation type="journal article" date="2019" name="Int. J. Syst. Evol. Microbiol.">
        <title>The Global Catalogue of Microorganisms (GCM) 10K type strain sequencing project: providing services to taxonomists for standard genome sequencing and annotation.</title>
        <authorList>
            <consortium name="The Broad Institute Genomics Platform"/>
            <consortium name="The Broad Institute Genome Sequencing Center for Infectious Disease"/>
            <person name="Wu L."/>
            <person name="Ma J."/>
        </authorList>
    </citation>
    <scope>NUCLEOTIDE SEQUENCE [LARGE SCALE GENOMIC DNA]</scope>
    <source>
        <strain evidence="13">JCM 4586</strain>
    </source>
</reference>
<evidence type="ECO:0000256" key="10">
    <source>
        <dbReference type="ARBA" id="ARBA00044991"/>
    </source>
</evidence>
<comment type="caution">
    <text evidence="12">The sequence shown here is derived from an EMBL/GenBank/DDBJ whole genome shotgun (WGS) entry which is preliminary data.</text>
</comment>
<dbReference type="SUPFAM" id="SSF56784">
    <property type="entry name" value="HAD-like"/>
    <property type="match status" value="1"/>
</dbReference>
<evidence type="ECO:0000256" key="9">
    <source>
        <dbReference type="ARBA" id="ARBA00044968"/>
    </source>
</evidence>
<comment type="catalytic activity">
    <reaction evidence="8">
        <text>beta-D-glucose 1-phosphate = beta-D-glucose 6-phosphate</text>
        <dbReference type="Rhea" id="RHEA:20113"/>
        <dbReference type="ChEBI" id="CHEBI:57684"/>
        <dbReference type="ChEBI" id="CHEBI:58247"/>
        <dbReference type="EC" id="5.4.2.6"/>
    </reaction>
</comment>
<dbReference type="InterPro" id="IPR010976">
    <property type="entry name" value="B-phosphoglucomutase_hydrolase"/>
</dbReference>
<keyword evidence="6" id="KW-0413">Isomerase</keyword>
<protein>
    <recommendedName>
        <fullName evidence="10">Beta-phosphoglucomutase</fullName>
        <ecNumber evidence="9">5.4.2.6</ecNumber>
    </recommendedName>
</protein>
<dbReference type="SFLD" id="SFLDS00003">
    <property type="entry name" value="Haloacid_Dehalogenase"/>
    <property type="match status" value="1"/>
</dbReference>
<evidence type="ECO:0000256" key="7">
    <source>
        <dbReference type="ARBA" id="ARBA00023277"/>
    </source>
</evidence>
<keyword evidence="12" id="KW-0378">Hydrolase</keyword>
<accession>A0ABQ2YXJ9</accession>
<evidence type="ECO:0000256" key="8">
    <source>
        <dbReference type="ARBA" id="ARBA00044926"/>
    </source>
</evidence>
<evidence type="ECO:0000313" key="12">
    <source>
        <dbReference type="EMBL" id="GGX98576.1"/>
    </source>
</evidence>
<comment type="similarity">
    <text evidence="2">Belongs to the HAD-like hydrolase superfamily. CbbY/CbbZ/Gph/YieH family.</text>
</comment>
<evidence type="ECO:0000256" key="4">
    <source>
        <dbReference type="ARBA" id="ARBA00022723"/>
    </source>
</evidence>
<keyword evidence="3" id="KW-0597">Phosphoprotein</keyword>
<dbReference type="InterPro" id="IPR023214">
    <property type="entry name" value="HAD_sf"/>
</dbReference>
<keyword evidence="4" id="KW-0479">Metal-binding</keyword>
<keyword evidence="7" id="KW-0119">Carbohydrate metabolism</keyword>
<dbReference type="InterPro" id="IPR023198">
    <property type="entry name" value="PGP-like_dom2"/>
</dbReference>
<feature type="region of interest" description="Disordered" evidence="11">
    <location>
        <begin position="93"/>
        <end position="112"/>
    </location>
</feature>
<comment type="cofactor">
    <cofactor evidence="1">
        <name>Mg(2+)</name>
        <dbReference type="ChEBI" id="CHEBI:18420"/>
    </cofactor>
</comment>
<dbReference type="NCBIfam" id="TIGR02009">
    <property type="entry name" value="PGMB-YQAB-SF"/>
    <property type="match status" value="1"/>
</dbReference>
<dbReference type="InterPro" id="IPR036412">
    <property type="entry name" value="HAD-like_sf"/>
</dbReference>
<dbReference type="InterPro" id="IPR051600">
    <property type="entry name" value="Beta-PGM-like"/>
</dbReference>
<dbReference type="PANTHER" id="PTHR46193:SF18">
    <property type="entry name" value="HEXITOL PHOSPHATASE B"/>
    <property type="match status" value="1"/>
</dbReference>
<dbReference type="PRINTS" id="PR00413">
    <property type="entry name" value="HADHALOGNASE"/>
</dbReference>
<dbReference type="GO" id="GO:0016787">
    <property type="term" value="F:hydrolase activity"/>
    <property type="evidence" value="ECO:0007669"/>
    <property type="project" value="UniProtKB-KW"/>
</dbReference>
<evidence type="ECO:0000256" key="2">
    <source>
        <dbReference type="ARBA" id="ARBA00006171"/>
    </source>
</evidence>